<dbReference type="AlphaFoldDB" id="A0A5B0NN36"/>
<keyword evidence="4" id="KW-1185">Reference proteome</keyword>
<accession>A0A5B0NN36</accession>
<name>A0A5B0NN36_PUCGR</name>
<gene>
    <name evidence="3" type="ORF">PGT21_010996</name>
</gene>
<proteinExistence type="predicted"/>
<feature type="signal peptide" evidence="2">
    <location>
        <begin position="1"/>
        <end position="25"/>
    </location>
</feature>
<sequence length="743" mass="84650">MASSLQSWLLGSSFILTCLLKLSTASPPLSIYADSELPSVSAVGRRPEGSSIPFEALSIFDRQPDPKRQKTTIDFFGDLGDLGDGLHTGFGTPGNHVAQLDAPIESVGAAGSGLYREWRGSPVPHSSIDKSEHNTVSQVVRSSAGTPAADRAQNFPSSRLEPSLVHDFPYILESGYVEPTSGSQKSSRDNLDKPQSMQEKQIPYEISRTETQDTISYGDETPAGFKNKPGDFEIRILNAQWAHILALTRKTIRKQDNPPDMTKIMQRLDKEIRLVQSALRHGIVEEKFELEGLPITVMIVRHRSTHRNPRRLLIKLDGLRPDAGSSHRRLEDTKNRMANILEALEYFHRLAREQGVDEKIFGPQIKNIDTDLNQWFSDILFEKTEDSYPLFGRFSDEFISKTSPEDSFGSVQKAISKVLMYWKRPKVEKIYEVALSLLGYWYEINASKLGRDYLKNNPENYWNLMAQLVVEKAPRDGRVSREYDQGEDFFTTNLKRYMIGKQTRQKWDWDALFELVDSRQVGSSMTKDIRDRIEAKIKSSGISRKPKVKEFETPIAGLPIYLIRALQPKHGPRMQKVRIILSQSKQWRRRRANQLSLLQRRIFLIYDSLDTLHKIASEREIDTKLLGSSVTETHEKLMNWFLEVLFIHTEDSLPIFGTVRIPFPTAQPPAELFGAAQKYLSIMLTSPGKITRTHTNDIAFLLLGFWYEEVASKHAKKVLGLDTPHSYWKCMNQLSQKIKTGLP</sequence>
<feature type="region of interest" description="Disordered" evidence="1">
    <location>
        <begin position="176"/>
        <end position="205"/>
    </location>
</feature>
<organism evidence="3 4">
    <name type="scientific">Puccinia graminis f. sp. tritici</name>
    <dbReference type="NCBI Taxonomy" id="56615"/>
    <lineage>
        <taxon>Eukaryota</taxon>
        <taxon>Fungi</taxon>
        <taxon>Dikarya</taxon>
        <taxon>Basidiomycota</taxon>
        <taxon>Pucciniomycotina</taxon>
        <taxon>Pucciniomycetes</taxon>
        <taxon>Pucciniales</taxon>
        <taxon>Pucciniaceae</taxon>
        <taxon>Puccinia</taxon>
    </lineage>
</organism>
<reference evidence="3 4" key="1">
    <citation type="submission" date="2019-05" db="EMBL/GenBank/DDBJ databases">
        <title>Emergence of the Ug99 lineage of the wheat stem rust pathogen through somatic hybridization.</title>
        <authorList>
            <person name="Li F."/>
            <person name="Upadhyaya N.M."/>
            <person name="Sperschneider J."/>
            <person name="Matny O."/>
            <person name="Nguyen-Phuc H."/>
            <person name="Mago R."/>
            <person name="Raley C."/>
            <person name="Miller M.E."/>
            <person name="Silverstein K.A.T."/>
            <person name="Henningsen E."/>
            <person name="Hirsch C.D."/>
            <person name="Visser B."/>
            <person name="Pretorius Z.A."/>
            <person name="Steffenson B.J."/>
            <person name="Schwessinger B."/>
            <person name="Dodds P.N."/>
            <person name="Figueroa M."/>
        </authorList>
    </citation>
    <scope>NUCLEOTIDE SEQUENCE [LARGE SCALE GENOMIC DNA]</scope>
    <source>
        <strain evidence="3">21-0</strain>
    </source>
</reference>
<dbReference type="Proteomes" id="UP000324748">
    <property type="component" value="Unassembled WGS sequence"/>
</dbReference>
<keyword evidence="2" id="KW-0732">Signal</keyword>
<evidence type="ECO:0000313" key="3">
    <source>
        <dbReference type="EMBL" id="KAA1090697.1"/>
    </source>
</evidence>
<evidence type="ECO:0000256" key="2">
    <source>
        <dbReference type="SAM" id="SignalP"/>
    </source>
</evidence>
<feature type="chain" id="PRO_5022758388" evidence="2">
    <location>
        <begin position="26"/>
        <end position="743"/>
    </location>
</feature>
<dbReference type="EMBL" id="VSWC01000092">
    <property type="protein sequence ID" value="KAA1090697.1"/>
    <property type="molecule type" value="Genomic_DNA"/>
</dbReference>
<dbReference type="OrthoDB" id="2518090at2759"/>
<evidence type="ECO:0000313" key="4">
    <source>
        <dbReference type="Proteomes" id="UP000324748"/>
    </source>
</evidence>
<feature type="region of interest" description="Disordered" evidence="1">
    <location>
        <begin position="140"/>
        <end position="160"/>
    </location>
</feature>
<evidence type="ECO:0000256" key="1">
    <source>
        <dbReference type="SAM" id="MobiDB-lite"/>
    </source>
</evidence>
<comment type="caution">
    <text evidence="3">The sequence shown here is derived from an EMBL/GenBank/DDBJ whole genome shotgun (WGS) entry which is preliminary data.</text>
</comment>
<protein>
    <submittedName>
        <fullName evidence="3">Uncharacterized protein</fullName>
    </submittedName>
</protein>